<protein>
    <submittedName>
        <fullName evidence="3">Uncharacterized protein</fullName>
    </submittedName>
</protein>
<sequence>MSRICLIVCVALMLQVCQAYYGHYEHFPSSNPDEFAAHPWNYVYNPSARVPGHQFEGRVINRQQPSSYPLWKHSADNEVGEGEVESRLFNRLTANLLNAGFFSNRFGNNVGNGKPIQNSRPFSQINKWIPLTVNPDFPSVISKFESCTTFSEEEGICVPGAACSLFGGRPTGSCGLKSVCCINAVSRCGTTITLNNTYWQPPVTLGSSCSLTIKLDEGLLEQPKEISQIRLDFTSFSISQPNAEGNCATDVFKVNGADNVVPAICGDNAGQHMYLNVPSRGPLRSGKAVNTQPSKEITLNFEFGALSTAARMWNIQISMLPKGASYLAPADCLQYFAAARGRISSFNWQDVETTTTRQLNNQNYNICFRTEEIERKRASEMCLSVCPVKNGGDAFSITTPTAATNPAAALANAQAAADAAAVTVAEETVTAAQDTLATAQTDVTTAEEAVAAAEATLDEQEANLAAAGETLTQAQVDLTTAQAALEAAGEEPPAELIQAVTDAEAAVAEAQAAVDAAQAAVNPAEVAAAQETLTAAQTALVDAETAVTTAEENLALAQAAATDSANAAAAASDSASLFGAVGTVFTAAPADGVTTATCLYDYLLISGGRDATNIEADRYCGNELNPAGSAGQAVSVPVCTPIKSFRITYRTDGTEGEVVEGLNTIPAPADELNTGFCLVYQEK</sequence>
<dbReference type="PANTHER" id="PTHR33236">
    <property type="entry name" value="INTRAFLAGELLAR TRANSPORT PROTEIN 122 FAMILY PROTEIN-RELATED"/>
    <property type="match status" value="1"/>
</dbReference>
<dbReference type="OrthoDB" id="6344756at2759"/>
<evidence type="ECO:0000256" key="1">
    <source>
        <dbReference type="ARBA" id="ARBA00023157"/>
    </source>
</evidence>
<dbReference type="AlphaFoldDB" id="A0A0N8BR25"/>
<organism evidence="3">
    <name type="scientific">Daphnia magna</name>
    <dbReference type="NCBI Taxonomy" id="35525"/>
    <lineage>
        <taxon>Eukaryota</taxon>
        <taxon>Metazoa</taxon>
        <taxon>Ecdysozoa</taxon>
        <taxon>Arthropoda</taxon>
        <taxon>Crustacea</taxon>
        <taxon>Branchiopoda</taxon>
        <taxon>Diplostraca</taxon>
        <taxon>Cladocera</taxon>
        <taxon>Anomopoda</taxon>
        <taxon>Daphniidae</taxon>
        <taxon>Daphnia</taxon>
    </lineage>
</organism>
<dbReference type="InterPro" id="IPR000859">
    <property type="entry name" value="CUB_dom"/>
</dbReference>
<name>A0A0N8BR25_9CRUS</name>
<dbReference type="PROSITE" id="PS01180">
    <property type="entry name" value="CUB"/>
    <property type="match status" value="1"/>
</dbReference>
<keyword evidence="1" id="KW-1015">Disulfide bond</keyword>
<evidence type="ECO:0000313" key="3">
    <source>
        <dbReference type="EMBL" id="JAN29782.1"/>
    </source>
</evidence>
<accession>A0A0N8BR25</accession>
<dbReference type="InterPro" id="IPR058698">
    <property type="entry name" value="CUB_metazoa"/>
</dbReference>
<evidence type="ECO:0000256" key="2">
    <source>
        <dbReference type="PROSITE-ProRule" id="PRU00059"/>
    </source>
</evidence>
<proteinExistence type="predicted"/>
<reference evidence="3" key="1">
    <citation type="submission" date="2015-10" db="EMBL/GenBank/DDBJ databases">
        <title>EvidentialGene: Evidence-directed Construction of Complete mRNA Transcriptomes without Genomes.</title>
        <authorList>
            <person name="Gilbert D.G."/>
        </authorList>
    </citation>
    <scope>NUCLEOTIDE SEQUENCE</scope>
</reference>
<dbReference type="PANTHER" id="PTHR33236:SF5">
    <property type="entry name" value="CUB DOMAIN-CONTAINING PROTEIN"/>
    <property type="match status" value="1"/>
</dbReference>
<dbReference type="Pfam" id="PF26080">
    <property type="entry name" value="CUB_animal"/>
    <property type="match status" value="2"/>
</dbReference>
<dbReference type="EMBL" id="GDIQ01064955">
    <property type="protein sequence ID" value="JAN29782.1"/>
    <property type="molecule type" value="Transcribed_RNA"/>
</dbReference>
<comment type="caution">
    <text evidence="2">Lacks conserved residue(s) required for the propagation of feature annotation.</text>
</comment>